<dbReference type="AlphaFoldDB" id="A0A1G6CSM6"/>
<evidence type="ECO:0008006" key="3">
    <source>
        <dbReference type="Google" id="ProtNLM"/>
    </source>
</evidence>
<dbReference type="PANTHER" id="PTHR36456:SF1">
    <property type="entry name" value="UPF0232 PROTEIN SCO3875"/>
    <property type="match status" value="1"/>
</dbReference>
<sequence length="166" mass="18692">MAYQAREILHGLWSDPEHRRRLRLARMWTSWSKIVGDHVAELARPLGHNKTTLLLGVDDPMAMQEIHFQTSAILEAVNAALGEKCFDKVRLDLLNGRSPLDAIAQTLVRGREVRSRSPRQAFDDAGFTAGDLGHDAGSFSAVPALERCYRAYVRLVEETRAQKNRD</sequence>
<dbReference type="STRING" id="617002.SAMN05660653_01676"/>
<dbReference type="EMBL" id="FMXO01000009">
    <property type="protein sequence ID" value="SDB35745.1"/>
    <property type="molecule type" value="Genomic_DNA"/>
</dbReference>
<dbReference type="OrthoDB" id="5471833at2"/>
<evidence type="ECO:0000313" key="1">
    <source>
        <dbReference type="EMBL" id="SDB35745.1"/>
    </source>
</evidence>
<dbReference type="PANTHER" id="PTHR36456">
    <property type="entry name" value="UPF0232 PROTEIN SCO3875"/>
    <property type="match status" value="1"/>
</dbReference>
<accession>A0A1G6CSM6</accession>
<dbReference type="Proteomes" id="UP000198771">
    <property type="component" value="Unassembled WGS sequence"/>
</dbReference>
<dbReference type="Pfam" id="PF05258">
    <property type="entry name" value="DciA"/>
    <property type="match status" value="1"/>
</dbReference>
<keyword evidence="2" id="KW-1185">Reference proteome</keyword>
<dbReference type="RefSeq" id="WP_092119984.1">
    <property type="nucleotide sequence ID" value="NZ_FMXO01000009.1"/>
</dbReference>
<dbReference type="InterPro" id="IPR007922">
    <property type="entry name" value="DciA-like"/>
</dbReference>
<gene>
    <name evidence="1" type="ORF">SAMN05660653_01676</name>
</gene>
<name>A0A1G6CSM6_9BACT</name>
<organism evidence="1 2">
    <name type="scientific">Desulfonatronum thiosulfatophilum</name>
    <dbReference type="NCBI Taxonomy" id="617002"/>
    <lineage>
        <taxon>Bacteria</taxon>
        <taxon>Pseudomonadati</taxon>
        <taxon>Thermodesulfobacteriota</taxon>
        <taxon>Desulfovibrionia</taxon>
        <taxon>Desulfovibrionales</taxon>
        <taxon>Desulfonatronaceae</taxon>
        <taxon>Desulfonatronum</taxon>
    </lineage>
</organism>
<protein>
    <recommendedName>
        <fullName evidence="3">DUF721 domain-containing protein</fullName>
    </recommendedName>
</protein>
<proteinExistence type="predicted"/>
<reference evidence="1 2" key="1">
    <citation type="submission" date="2016-10" db="EMBL/GenBank/DDBJ databases">
        <authorList>
            <person name="de Groot N.N."/>
        </authorList>
    </citation>
    <scope>NUCLEOTIDE SEQUENCE [LARGE SCALE GENOMIC DNA]</scope>
    <source>
        <strain evidence="1 2">ASO4-2</strain>
    </source>
</reference>
<evidence type="ECO:0000313" key="2">
    <source>
        <dbReference type="Proteomes" id="UP000198771"/>
    </source>
</evidence>